<name>A0A0K9PH12_ZOSMR</name>
<protein>
    <recommendedName>
        <fullName evidence="3">DUF4283 domain-containing protein</fullName>
    </recommendedName>
</protein>
<gene>
    <name evidence="1" type="ORF">ZOSMA_264G00010</name>
</gene>
<comment type="caution">
    <text evidence="1">The sequence shown here is derived from an EMBL/GenBank/DDBJ whole genome shotgun (WGS) entry which is preliminary data.</text>
</comment>
<evidence type="ECO:0008006" key="3">
    <source>
        <dbReference type="Google" id="ProtNLM"/>
    </source>
</evidence>
<keyword evidence="2" id="KW-1185">Reference proteome</keyword>
<evidence type="ECO:0000313" key="2">
    <source>
        <dbReference type="Proteomes" id="UP000036987"/>
    </source>
</evidence>
<dbReference type="AlphaFoldDB" id="A0A0K9PH12"/>
<dbReference type="EMBL" id="LFYR01000901">
    <property type="protein sequence ID" value="KMZ67525.1"/>
    <property type="molecule type" value="Genomic_DNA"/>
</dbReference>
<accession>A0A0K9PH12</accession>
<evidence type="ECO:0000313" key="1">
    <source>
        <dbReference type="EMBL" id="KMZ67525.1"/>
    </source>
</evidence>
<reference evidence="2" key="1">
    <citation type="journal article" date="2016" name="Nature">
        <title>The genome of the seagrass Zostera marina reveals angiosperm adaptation to the sea.</title>
        <authorList>
            <person name="Olsen J.L."/>
            <person name="Rouze P."/>
            <person name="Verhelst B."/>
            <person name="Lin Y.-C."/>
            <person name="Bayer T."/>
            <person name="Collen J."/>
            <person name="Dattolo E."/>
            <person name="De Paoli E."/>
            <person name="Dittami S."/>
            <person name="Maumus F."/>
            <person name="Michel G."/>
            <person name="Kersting A."/>
            <person name="Lauritano C."/>
            <person name="Lohaus R."/>
            <person name="Toepel M."/>
            <person name="Tonon T."/>
            <person name="Vanneste K."/>
            <person name="Amirebrahimi M."/>
            <person name="Brakel J."/>
            <person name="Bostroem C."/>
            <person name="Chovatia M."/>
            <person name="Grimwood J."/>
            <person name="Jenkins J.W."/>
            <person name="Jueterbock A."/>
            <person name="Mraz A."/>
            <person name="Stam W.T."/>
            <person name="Tice H."/>
            <person name="Bornberg-Bauer E."/>
            <person name="Green P.J."/>
            <person name="Pearson G.A."/>
            <person name="Procaccini G."/>
            <person name="Duarte C.M."/>
            <person name="Schmutz J."/>
            <person name="Reusch T.B.H."/>
            <person name="Van de Peer Y."/>
        </authorList>
    </citation>
    <scope>NUCLEOTIDE SEQUENCE [LARGE SCALE GENOMIC DNA]</scope>
    <source>
        <strain evidence="2">cv. Finnish</strain>
    </source>
</reference>
<proteinExistence type="predicted"/>
<dbReference type="Proteomes" id="UP000036987">
    <property type="component" value="Unassembled WGS sequence"/>
</dbReference>
<sequence length="76" mass="8929">MVVPKLPVWVMLFMFPNKLWEMETFERVRSILETPIKVDGATIRGIDTNAEILVWMEVDVEYPLTVKILVKHDDQI</sequence>
<organism evidence="1 2">
    <name type="scientific">Zostera marina</name>
    <name type="common">Eelgrass</name>
    <dbReference type="NCBI Taxonomy" id="29655"/>
    <lineage>
        <taxon>Eukaryota</taxon>
        <taxon>Viridiplantae</taxon>
        <taxon>Streptophyta</taxon>
        <taxon>Embryophyta</taxon>
        <taxon>Tracheophyta</taxon>
        <taxon>Spermatophyta</taxon>
        <taxon>Magnoliopsida</taxon>
        <taxon>Liliopsida</taxon>
        <taxon>Zosteraceae</taxon>
        <taxon>Zostera</taxon>
    </lineage>
</organism>